<dbReference type="InterPro" id="IPR002139">
    <property type="entry name" value="Ribo/fructo_kinase"/>
</dbReference>
<evidence type="ECO:0000256" key="12">
    <source>
        <dbReference type="HAMAP-Rule" id="MF_01987"/>
    </source>
</evidence>
<feature type="binding site" evidence="12">
    <location>
        <position position="272"/>
    </location>
    <ligand>
        <name>K(+)</name>
        <dbReference type="ChEBI" id="CHEBI:29103"/>
    </ligand>
</feature>
<protein>
    <recommendedName>
        <fullName evidence="3 12">Ribokinase</fullName>
        <shortName evidence="12">RK</shortName>
        <ecNumber evidence="2 12">2.7.1.15</ecNumber>
    </recommendedName>
</protein>
<dbReference type="PANTHER" id="PTHR10584:SF166">
    <property type="entry name" value="RIBOKINASE"/>
    <property type="match status" value="1"/>
</dbReference>
<evidence type="ECO:0000256" key="6">
    <source>
        <dbReference type="ARBA" id="ARBA00022741"/>
    </source>
</evidence>
<dbReference type="Proteomes" id="UP000029628">
    <property type="component" value="Unassembled WGS sequence"/>
</dbReference>
<evidence type="ECO:0000256" key="5">
    <source>
        <dbReference type="ARBA" id="ARBA00022723"/>
    </source>
</evidence>
<evidence type="ECO:0000256" key="8">
    <source>
        <dbReference type="ARBA" id="ARBA00022840"/>
    </source>
</evidence>
<feature type="binding site" evidence="12">
    <location>
        <position position="266"/>
    </location>
    <ligand>
        <name>ATP</name>
        <dbReference type="ChEBI" id="CHEBI:30616"/>
    </ligand>
</feature>
<evidence type="ECO:0000259" key="13">
    <source>
        <dbReference type="Pfam" id="PF00294"/>
    </source>
</evidence>
<evidence type="ECO:0000313" key="14">
    <source>
        <dbReference type="EMBL" id="KGF46354.1"/>
    </source>
</evidence>
<keyword evidence="15" id="KW-1185">Reference proteome</keyword>
<comment type="pathway">
    <text evidence="12">Carbohydrate metabolism; D-ribose degradation; D-ribose 5-phosphate from beta-D-ribopyranose: step 2/2.</text>
</comment>
<dbReference type="GO" id="GO:0005524">
    <property type="term" value="F:ATP binding"/>
    <property type="evidence" value="ECO:0007669"/>
    <property type="project" value="UniProtKB-UniRule"/>
</dbReference>
<dbReference type="PRINTS" id="PR00990">
    <property type="entry name" value="RIBOKINASE"/>
</dbReference>
<feature type="binding site" evidence="12">
    <location>
        <position position="139"/>
    </location>
    <ligand>
        <name>substrate</name>
    </ligand>
</feature>
<gene>
    <name evidence="12" type="primary">rbsK</name>
    <name evidence="14" type="ORF">HMPREF0872_08730</name>
</gene>
<keyword evidence="12" id="KW-0963">Cytoplasm</keyword>
<dbReference type="SUPFAM" id="SSF53613">
    <property type="entry name" value="Ribokinase-like"/>
    <property type="match status" value="1"/>
</dbReference>
<dbReference type="PROSITE" id="PS00584">
    <property type="entry name" value="PFKB_KINASES_2"/>
    <property type="match status" value="1"/>
</dbReference>
<keyword evidence="4 12" id="KW-0808">Transferase</keyword>
<dbReference type="RefSeq" id="WP_038153301.1">
    <property type="nucleotide sequence ID" value="NZ_JRNT01000043.1"/>
</dbReference>
<dbReference type="Pfam" id="PF00294">
    <property type="entry name" value="PfkB"/>
    <property type="match status" value="1"/>
</dbReference>
<dbReference type="EC" id="2.7.1.15" evidence="2 12"/>
<feature type="active site" description="Proton acceptor" evidence="12">
    <location>
        <position position="242"/>
    </location>
</feature>
<feature type="binding site" evidence="12">
    <location>
        <position position="238"/>
    </location>
    <ligand>
        <name>K(+)</name>
        <dbReference type="ChEBI" id="CHEBI:29103"/>
    </ligand>
</feature>
<feature type="domain" description="Carbohydrate kinase PfkB" evidence="13">
    <location>
        <begin position="1"/>
        <end position="284"/>
    </location>
</feature>
<feature type="binding site" evidence="12">
    <location>
        <position position="277"/>
    </location>
    <ligand>
        <name>K(+)</name>
        <dbReference type="ChEBI" id="CHEBI:29103"/>
    </ligand>
</feature>
<sequence>MNNIVVIGSCNLDITVLANKRPVAGETILGTGLNMSPGGKGANQAVAAAKLGAQVTMVGCIGNDAYGDIFEKTFANYGINTDYLIRLDDVTTGTAHITLAEGDNSIIVIMGANAHVDATVIDHAWDAIKEADLVLVQNEIPLSTIGYIANRCQKEQIPLLINPAPAGDLKPEWLAAATYITPNEHELASLYPHMSTEEVLLHNEEKVIVTLGKEGVSYAKDGHIKTIPAFVMDPVDTTGAGDTFNGAFATAIVNGKSLEEALRFGNAAAALSITRLGAQGGMPTRDEVMSLVSTKE</sequence>
<evidence type="ECO:0000256" key="2">
    <source>
        <dbReference type="ARBA" id="ARBA00012035"/>
    </source>
</evidence>
<dbReference type="Gene3D" id="3.40.1190.20">
    <property type="match status" value="1"/>
</dbReference>
<comment type="catalytic activity">
    <reaction evidence="12">
        <text>D-ribose + ATP = D-ribose 5-phosphate + ADP + H(+)</text>
        <dbReference type="Rhea" id="RHEA:13697"/>
        <dbReference type="ChEBI" id="CHEBI:15378"/>
        <dbReference type="ChEBI" id="CHEBI:30616"/>
        <dbReference type="ChEBI" id="CHEBI:47013"/>
        <dbReference type="ChEBI" id="CHEBI:78346"/>
        <dbReference type="ChEBI" id="CHEBI:456216"/>
        <dbReference type="EC" id="2.7.1.15"/>
    </reaction>
</comment>
<proteinExistence type="inferred from homology"/>
<dbReference type="GO" id="GO:0004747">
    <property type="term" value="F:ribokinase activity"/>
    <property type="evidence" value="ECO:0007669"/>
    <property type="project" value="UniProtKB-UniRule"/>
</dbReference>
<evidence type="ECO:0000256" key="1">
    <source>
        <dbReference type="ARBA" id="ARBA00005380"/>
    </source>
</evidence>
<keyword evidence="8 12" id="KW-0067">ATP-binding</keyword>
<comment type="subunit">
    <text evidence="12">Homodimer.</text>
</comment>
<dbReference type="AlphaFoldDB" id="A0A096CM30"/>
<evidence type="ECO:0000256" key="7">
    <source>
        <dbReference type="ARBA" id="ARBA00022777"/>
    </source>
</evidence>
<feature type="binding site" evidence="12">
    <location>
        <position position="183"/>
    </location>
    <ligand>
        <name>ATP</name>
        <dbReference type="ChEBI" id="CHEBI:30616"/>
    </ligand>
</feature>
<comment type="caution">
    <text evidence="12">Lacks conserved residue(s) required for the propagation of feature annotation.</text>
</comment>
<evidence type="ECO:0000256" key="9">
    <source>
        <dbReference type="ARBA" id="ARBA00022842"/>
    </source>
</evidence>
<dbReference type="InterPro" id="IPR002173">
    <property type="entry name" value="Carboh/pur_kinase_PfkB_CS"/>
</dbReference>
<evidence type="ECO:0000256" key="4">
    <source>
        <dbReference type="ARBA" id="ARBA00022679"/>
    </source>
</evidence>
<evidence type="ECO:0000313" key="15">
    <source>
        <dbReference type="Proteomes" id="UP000029628"/>
    </source>
</evidence>
<keyword evidence="6 12" id="KW-0547">Nucleotide-binding</keyword>
<dbReference type="eggNOG" id="COG0524">
    <property type="taxonomic scope" value="Bacteria"/>
</dbReference>
<dbReference type="CDD" id="cd01174">
    <property type="entry name" value="ribokinase"/>
    <property type="match status" value="1"/>
</dbReference>
<dbReference type="InterPro" id="IPR029056">
    <property type="entry name" value="Ribokinase-like"/>
</dbReference>
<dbReference type="NCBIfam" id="TIGR02152">
    <property type="entry name" value="D_ribokin_bact"/>
    <property type="match status" value="1"/>
</dbReference>
<dbReference type="InterPro" id="IPR011611">
    <property type="entry name" value="PfkB_dom"/>
</dbReference>
<dbReference type="GO" id="GO:0046872">
    <property type="term" value="F:metal ion binding"/>
    <property type="evidence" value="ECO:0007669"/>
    <property type="project" value="UniProtKB-KW"/>
</dbReference>
<feature type="binding site" evidence="12">
    <location>
        <position position="242"/>
    </location>
    <ligand>
        <name>substrate</name>
    </ligand>
</feature>
<organism evidence="14 15">
    <name type="scientific">Veillonella montpellierensis DNF00314</name>
    <dbReference type="NCBI Taxonomy" id="1401067"/>
    <lineage>
        <taxon>Bacteria</taxon>
        <taxon>Bacillati</taxon>
        <taxon>Bacillota</taxon>
        <taxon>Negativicutes</taxon>
        <taxon>Veillonellales</taxon>
        <taxon>Veillonellaceae</taxon>
        <taxon>Veillonella</taxon>
    </lineage>
</organism>
<keyword evidence="5 12" id="KW-0479">Metal-binding</keyword>
<dbReference type="EMBL" id="JRNT01000043">
    <property type="protein sequence ID" value="KGF46354.1"/>
    <property type="molecule type" value="Genomic_DNA"/>
</dbReference>
<dbReference type="InterPro" id="IPR011877">
    <property type="entry name" value="Ribokinase"/>
</dbReference>
<comment type="similarity">
    <text evidence="12">Belongs to the carbohydrate kinase PfkB family. Ribokinase subfamily.</text>
</comment>
<comment type="cofactor">
    <cofactor evidence="12">
        <name>Mg(2+)</name>
        <dbReference type="ChEBI" id="CHEBI:18420"/>
    </cofactor>
    <text evidence="12">Requires a divalent cation, most likely magnesium in vivo, as an electrophilic catalyst to aid phosphoryl group transfer. It is the chelate of the metal and the nucleotide that is the actual substrate.</text>
</comment>
<comment type="activity regulation">
    <text evidence="12">Activated by a monovalent cation that binds near, but not in, the active site. The most likely occupant of the site in vivo is potassium. Ion binding induces a conformational change that may alter substrate affinity.</text>
</comment>
<dbReference type="HAMAP" id="MF_01987">
    <property type="entry name" value="Ribokinase"/>
    <property type="match status" value="1"/>
</dbReference>
<dbReference type="GO" id="GO:0019303">
    <property type="term" value="P:D-ribose catabolic process"/>
    <property type="evidence" value="ECO:0007669"/>
    <property type="project" value="UniProtKB-UniRule"/>
</dbReference>
<evidence type="ECO:0000256" key="10">
    <source>
        <dbReference type="ARBA" id="ARBA00022958"/>
    </source>
</evidence>
<evidence type="ECO:0000256" key="11">
    <source>
        <dbReference type="ARBA" id="ARBA00023277"/>
    </source>
</evidence>
<dbReference type="PANTHER" id="PTHR10584">
    <property type="entry name" value="SUGAR KINASE"/>
    <property type="match status" value="1"/>
</dbReference>
<keyword evidence="10 12" id="KW-0630">Potassium</keyword>
<dbReference type="GO" id="GO:0005829">
    <property type="term" value="C:cytosol"/>
    <property type="evidence" value="ECO:0007669"/>
    <property type="project" value="TreeGrafter"/>
</dbReference>
<keyword evidence="9 12" id="KW-0460">Magnesium</keyword>
<keyword evidence="11 12" id="KW-0119">Carbohydrate metabolism</keyword>
<accession>A0A096CM30</accession>
<feature type="binding site" evidence="12">
    <location>
        <begin position="39"/>
        <end position="43"/>
    </location>
    <ligand>
        <name>substrate</name>
    </ligand>
</feature>
<name>A0A096CM30_9FIRM</name>
<comment type="similarity">
    <text evidence="1">Belongs to the carbohydrate kinase pfkB family.</text>
</comment>
<reference evidence="14 15" key="1">
    <citation type="submission" date="2014-07" db="EMBL/GenBank/DDBJ databases">
        <authorList>
            <person name="McCorrison J."/>
            <person name="Sanka R."/>
            <person name="Torralba M."/>
            <person name="Gillis M."/>
            <person name="Haft D.H."/>
            <person name="Methe B."/>
            <person name="Sutton G."/>
            <person name="Nelson K.E."/>
        </authorList>
    </citation>
    <scope>NUCLEOTIDE SEQUENCE [LARGE SCALE GENOMIC DNA]</scope>
    <source>
        <strain evidence="14 15">DNF00314</strain>
    </source>
</reference>
<feature type="binding site" evidence="12">
    <location>
        <position position="236"/>
    </location>
    <ligand>
        <name>K(+)</name>
        <dbReference type="ChEBI" id="CHEBI:29103"/>
    </ligand>
</feature>
<comment type="caution">
    <text evidence="14">The sequence shown here is derived from an EMBL/GenBank/DDBJ whole genome shotgun (WGS) entry which is preliminary data.</text>
</comment>
<feature type="binding site" evidence="12">
    <location>
        <position position="275"/>
    </location>
    <ligand>
        <name>K(+)</name>
        <dbReference type="ChEBI" id="CHEBI:29103"/>
    </ligand>
</feature>
<comment type="subcellular location">
    <subcellularLocation>
        <location evidence="12">Cytoplasm</location>
    </subcellularLocation>
</comment>
<feature type="binding site" evidence="12">
    <location>
        <begin position="241"/>
        <end position="242"/>
    </location>
    <ligand>
        <name>ATP</name>
        <dbReference type="ChEBI" id="CHEBI:30616"/>
    </ligand>
</feature>
<feature type="binding site" evidence="12">
    <location>
        <begin position="210"/>
        <end position="215"/>
    </location>
    <ligand>
        <name>ATP</name>
        <dbReference type="ChEBI" id="CHEBI:30616"/>
    </ligand>
</feature>
<feature type="binding site" evidence="12">
    <location>
        <begin position="11"/>
        <end position="13"/>
    </location>
    <ligand>
        <name>substrate</name>
    </ligand>
</feature>
<comment type="function">
    <text evidence="12">Catalyzes the phosphorylation of ribose at O-5 in a reaction requiring ATP and magnesium. The resulting D-ribose-5-phosphate can then be used either for sythesis of nucleotides, histidine, and tryptophan, or as a component of the pentose phosphate pathway.</text>
</comment>
<keyword evidence="7 12" id="KW-0418">Kinase</keyword>
<evidence type="ECO:0000256" key="3">
    <source>
        <dbReference type="ARBA" id="ARBA00016943"/>
    </source>
</evidence>
<dbReference type="UniPathway" id="UPA00916">
    <property type="reaction ID" value="UER00889"/>
</dbReference>